<dbReference type="AlphaFoldDB" id="A0A4U5TSL7"/>
<sequence>MKKTYAKYLLFLFIAFLATPTIVKALDKNADISIVYNLAEEEQSETSIGSFLDFVVNSQDFEALSEHETHNALVFDIYQFAIKSHHIRIPSPPPDALV</sequence>
<evidence type="ECO:0000256" key="1">
    <source>
        <dbReference type="SAM" id="SignalP"/>
    </source>
</evidence>
<comment type="caution">
    <text evidence="2">The sequence shown here is derived from an EMBL/GenBank/DDBJ whole genome shotgun (WGS) entry which is preliminary data.</text>
</comment>
<protein>
    <submittedName>
        <fullName evidence="2">Uncharacterized protein</fullName>
    </submittedName>
</protein>
<feature type="signal peptide" evidence="1">
    <location>
        <begin position="1"/>
        <end position="25"/>
    </location>
</feature>
<evidence type="ECO:0000313" key="3">
    <source>
        <dbReference type="Proteomes" id="UP000306552"/>
    </source>
</evidence>
<keyword evidence="1" id="KW-0732">Signal</keyword>
<keyword evidence="3" id="KW-1185">Reference proteome</keyword>
<reference evidence="2 3" key="1">
    <citation type="submission" date="2019-04" db="EMBL/GenBank/DDBJ databases">
        <title>Psychroflexus halotolerans sp. nov., isolated from a marine solar saltern.</title>
        <authorList>
            <person name="Feng X."/>
        </authorList>
    </citation>
    <scope>NUCLEOTIDE SEQUENCE [LARGE SCALE GENOMIC DNA]</scope>
    <source>
        <strain evidence="2 3">WDS2C27</strain>
    </source>
</reference>
<feature type="chain" id="PRO_5020760786" evidence="1">
    <location>
        <begin position="26"/>
        <end position="98"/>
    </location>
</feature>
<dbReference type="OrthoDB" id="839726at2"/>
<gene>
    <name evidence="2" type="ORF">FCN74_00905</name>
</gene>
<accession>A0A4U5TSL7</accession>
<name>A0A4U5TSL7_9FLAO</name>
<proteinExistence type="predicted"/>
<organism evidence="2 3">
    <name type="scientific">Mesohalobacter halotolerans</name>
    <dbReference type="NCBI Taxonomy" id="1883405"/>
    <lineage>
        <taxon>Bacteria</taxon>
        <taxon>Pseudomonadati</taxon>
        <taxon>Bacteroidota</taxon>
        <taxon>Flavobacteriia</taxon>
        <taxon>Flavobacteriales</taxon>
        <taxon>Flavobacteriaceae</taxon>
        <taxon>Mesohalobacter</taxon>
    </lineage>
</organism>
<evidence type="ECO:0000313" key="2">
    <source>
        <dbReference type="EMBL" id="TKS57012.1"/>
    </source>
</evidence>
<dbReference type="Proteomes" id="UP000306552">
    <property type="component" value="Unassembled WGS sequence"/>
</dbReference>
<dbReference type="EMBL" id="SWMU01000001">
    <property type="protein sequence ID" value="TKS57012.1"/>
    <property type="molecule type" value="Genomic_DNA"/>
</dbReference>
<dbReference type="RefSeq" id="WP_138930716.1">
    <property type="nucleotide sequence ID" value="NZ_SWMU01000001.1"/>
</dbReference>